<protein>
    <submittedName>
        <fullName evidence="1">RNA-binding protein EWS</fullName>
    </submittedName>
</protein>
<dbReference type="AlphaFoldDB" id="A0A8J6KKF3"/>
<accession>A0A8J6KKF3</accession>
<organism evidence="1 2">
    <name type="scientific">Microtus ochrogaster</name>
    <name type="common">Prairie vole</name>
    <dbReference type="NCBI Taxonomy" id="79684"/>
    <lineage>
        <taxon>Eukaryota</taxon>
        <taxon>Metazoa</taxon>
        <taxon>Chordata</taxon>
        <taxon>Craniata</taxon>
        <taxon>Vertebrata</taxon>
        <taxon>Euteleostomi</taxon>
        <taxon>Mammalia</taxon>
        <taxon>Eutheria</taxon>
        <taxon>Euarchontoglires</taxon>
        <taxon>Glires</taxon>
        <taxon>Rodentia</taxon>
        <taxon>Myomorpha</taxon>
        <taxon>Muroidea</taxon>
        <taxon>Cricetidae</taxon>
        <taxon>Arvicolinae</taxon>
        <taxon>Microtus</taxon>
    </lineage>
</organism>
<sequence>MDEGPGPDLGLPIDPDEDSDNSAIYVQGLNDNVTLDDLADFECNQCKDQNLRASTRYPSNLWDVIVAEATVVPCREEKVSLWIVVVLEKCSEVAEVERNVTSEVAIAWTEVDVVEEYDMVLRVFLDH</sequence>
<dbReference type="EMBL" id="JAATJU010025873">
    <property type="protein sequence ID" value="KAH0502581.1"/>
    <property type="molecule type" value="Genomic_DNA"/>
</dbReference>
<name>A0A8J6KKF3_MICOH</name>
<evidence type="ECO:0000313" key="1">
    <source>
        <dbReference type="EMBL" id="KAH0502581.1"/>
    </source>
</evidence>
<comment type="caution">
    <text evidence="1">The sequence shown here is derived from an EMBL/GenBank/DDBJ whole genome shotgun (WGS) entry which is preliminary data.</text>
</comment>
<reference evidence="1" key="1">
    <citation type="submission" date="2020-03" db="EMBL/GenBank/DDBJ databases">
        <title>Studies in the Genomics of Life Span.</title>
        <authorList>
            <person name="Glass D."/>
        </authorList>
    </citation>
    <scope>NUCLEOTIDE SEQUENCE</scope>
    <source>
        <strain evidence="1">LTLLF</strain>
        <tissue evidence="1">Muscle</tissue>
    </source>
</reference>
<gene>
    <name evidence="1" type="ORF">LTLLF_192045</name>
</gene>
<proteinExistence type="predicted"/>
<dbReference type="Proteomes" id="UP000710432">
    <property type="component" value="Unassembled WGS sequence"/>
</dbReference>
<evidence type="ECO:0000313" key="2">
    <source>
        <dbReference type="Proteomes" id="UP000710432"/>
    </source>
</evidence>